<dbReference type="PANTHER" id="PTHR46470:SF2">
    <property type="entry name" value="GLYCERALDEHYDE 3-PHOSPHATE PHOSPHATASE"/>
    <property type="match status" value="1"/>
</dbReference>
<dbReference type="GO" id="GO:0016787">
    <property type="term" value="F:hydrolase activity"/>
    <property type="evidence" value="ECO:0007669"/>
    <property type="project" value="UniProtKB-KW"/>
</dbReference>
<accession>A0ABD5VI28</accession>
<dbReference type="SFLD" id="SFLDS00003">
    <property type="entry name" value="Haloacid_Dehalogenase"/>
    <property type="match status" value="1"/>
</dbReference>
<gene>
    <name evidence="6" type="ORF">ACFQGB_10835</name>
</gene>
<evidence type="ECO:0000256" key="3">
    <source>
        <dbReference type="ARBA" id="ARBA00022723"/>
    </source>
</evidence>
<comment type="similarity">
    <text evidence="2">Belongs to the HAD-like hydrolase superfamily.</text>
</comment>
<dbReference type="NCBIfam" id="TIGR01549">
    <property type="entry name" value="HAD-SF-IA-v1"/>
    <property type="match status" value="1"/>
</dbReference>
<organism evidence="6 7">
    <name type="scientific">Halorubellus litoreus</name>
    <dbReference type="NCBI Taxonomy" id="755308"/>
    <lineage>
        <taxon>Archaea</taxon>
        <taxon>Methanobacteriati</taxon>
        <taxon>Methanobacteriota</taxon>
        <taxon>Stenosarchaea group</taxon>
        <taxon>Halobacteria</taxon>
        <taxon>Halobacteriales</taxon>
        <taxon>Halorubellaceae</taxon>
        <taxon>Halorubellus</taxon>
    </lineage>
</organism>
<protein>
    <submittedName>
        <fullName evidence="6">HAD family hydrolase</fullName>
        <ecNumber evidence="6">3.1.3.-</ecNumber>
    </submittedName>
</protein>
<dbReference type="Gene3D" id="1.10.150.520">
    <property type="match status" value="1"/>
</dbReference>
<evidence type="ECO:0000313" key="7">
    <source>
        <dbReference type="Proteomes" id="UP001596395"/>
    </source>
</evidence>
<reference evidence="6 7" key="1">
    <citation type="journal article" date="2019" name="Int. J. Syst. Evol. Microbiol.">
        <title>The Global Catalogue of Microorganisms (GCM) 10K type strain sequencing project: providing services to taxonomists for standard genome sequencing and annotation.</title>
        <authorList>
            <consortium name="The Broad Institute Genomics Platform"/>
            <consortium name="The Broad Institute Genome Sequencing Center for Infectious Disease"/>
            <person name="Wu L."/>
            <person name="Ma J."/>
        </authorList>
    </citation>
    <scope>NUCLEOTIDE SEQUENCE [LARGE SCALE GENOMIC DNA]</scope>
    <source>
        <strain evidence="6 7">GX26</strain>
    </source>
</reference>
<evidence type="ECO:0000313" key="6">
    <source>
        <dbReference type="EMBL" id="MFC6953358.1"/>
    </source>
</evidence>
<name>A0ABD5VI28_9EURY</name>
<dbReference type="EC" id="3.1.3.-" evidence="6"/>
<evidence type="ECO:0000256" key="5">
    <source>
        <dbReference type="ARBA" id="ARBA00022842"/>
    </source>
</evidence>
<dbReference type="GO" id="GO:0046872">
    <property type="term" value="F:metal ion binding"/>
    <property type="evidence" value="ECO:0007669"/>
    <property type="project" value="UniProtKB-KW"/>
</dbReference>
<dbReference type="SUPFAM" id="SSF56784">
    <property type="entry name" value="HAD-like"/>
    <property type="match status" value="1"/>
</dbReference>
<dbReference type="InterPro" id="IPR036412">
    <property type="entry name" value="HAD-like_sf"/>
</dbReference>
<keyword evidence="3" id="KW-0479">Metal-binding</keyword>
<keyword evidence="5" id="KW-0460">Magnesium</keyword>
<keyword evidence="7" id="KW-1185">Reference proteome</keyword>
<proteinExistence type="inferred from homology"/>
<comment type="caution">
    <text evidence="6">The sequence shown here is derived from an EMBL/GenBank/DDBJ whole genome shotgun (WGS) entry which is preliminary data.</text>
</comment>
<dbReference type="InterPro" id="IPR051400">
    <property type="entry name" value="HAD-like_hydrolase"/>
</dbReference>
<dbReference type="Proteomes" id="UP001596395">
    <property type="component" value="Unassembled WGS sequence"/>
</dbReference>
<evidence type="ECO:0000256" key="4">
    <source>
        <dbReference type="ARBA" id="ARBA00022801"/>
    </source>
</evidence>
<dbReference type="AlphaFoldDB" id="A0ABD5VI28"/>
<dbReference type="Gene3D" id="3.40.50.1000">
    <property type="entry name" value="HAD superfamily/HAD-like"/>
    <property type="match status" value="1"/>
</dbReference>
<dbReference type="GO" id="GO:0044281">
    <property type="term" value="P:small molecule metabolic process"/>
    <property type="evidence" value="ECO:0007669"/>
    <property type="project" value="UniProtKB-ARBA"/>
</dbReference>
<keyword evidence="4 6" id="KW-0378">Hydrolase</keyword>
<dbReference type="PANTHER" id="PTHR46470">
    <property type="entry name" value="N-ACYLNEURAMINATE-9-PHOSPHATASE"/>
    <property type="match status" value="1"/>
</dbReference>
<dbReference type="RefSeq" id="WP_336350319.1">
    <property type="nucleotide sequence ID" value="NZ_JAZAQL010000002.1"/>
</dbReference>
<dbReference type="SFLD" id="SFLDG01129">
    <property type="entry name" value="C1.5:_HAD__Beta-PGM__Phosphata"/>
    <property type="match status" value="1"/>
</dbReference>
<evidence type="ECO:0000256" key="2">
    <source>
        <dbReference type="ARBA" id="ARBA00007958"/>
    </source>
</evidence>
<comment type="cofactor">
    <cofactor evidence="1">
        <name>Mg(2+)</name>
        <dbReference type="ChEBI" id="CHEBI:18420"/>
    </cofactor>
</comment>
<dbReference type="EMBL" id="JBHSXN010000002">
    <property type="protein sequence ID" value="MFC6953358.1"/>
    <property type="molecule type" value="Genomic_DNA"/>
</dbReference>
<dbReference type="Pfam" id="PF00702">
    <property type="entry name" value="Hydrolase"/>
    <property type="match status" value="1"/>
</dbReference>
<evidence type="ECO:0000256" key="1">
    <source>
        <dbReference type="ARBA" id="ARBA00001946"/>
    </source>
</evidence>
<dbReference type="InterPro" id="IPR023214">
    <property type="entry name" value="HAD_sf"/>
</dbReference>
<dbReference type="InterPro" id="IPR006439">
    <property type="entry name" value="HAD-SF_hydro_IA"/>
</dbReference>
<sequence>MPPEAVLFDLDDTLYPYQPCNDAGKREAWRTALELGYDLDRDAFETLYQEGRRETKRELAGTASAHERFLYFKRAIQIHTGTHKSEHALELGEAYWDAYVHEMEIYDHVEPVFRELQAADVDVGIVTNLTTRIQLKKIHHLGIEPYVDLLLTSEETGREKPSSVMFTDPLAQLDTRPSDAAFVGDNPTADIEGGNAVGLETVLFDPRREHDDLRGRMQPDHQVHDFAAVTEVLL</sequence>